<dbReference type="InterPro" id="IPR005119">
    <property type="entry name" value="LysR_subst-bd"/>
</dbReference>
<organism evidence="6 7">
    <name type="scientific">Noviherbaspirillum suwonense</name>
    <dbReference type="NCBI Taxonomy" id="1224511"/>
    <lineage>
        <taxon>Bacteria</taxon>
        <taxon>Pseudomonadati</taxon>
        <taxon>Pseudomonadota</taxon>
        <taxon>Betaproteobacteria</taxon>
        <taxon>Burkholderiales</taxon>
        <taxon>Oxalobacteraceae</taxon>
        <taxon>Noviherbaspirillum</taxon>
    </lineage>
</organism>
<evidence type="ECO:0000256" key="4">
    <source>
        <dbReference type="ARBA" id="ARBA00023163"/>
    </source>
</evidence>
<dbReference type="PANTHER" id="PTHR30419:SF8">
    <property type="entry name" value="NITROGEN ASSIMILATION TRANSCRIPTIONAL ACTIVATOR-RELATED"/>
    <property type="match status" value="1"/>
</dbReference>
<dbReference type="Gene3D" id="1.10.10.10">
    <property type="entry name" value="Winged helix-like DNA-binding domain superfamily/Winged helix DNA-binding domain"/>
    <property type="match status" value="1"/>
</dbReference>
<keyword evidence="7" id="KW-1185">Reference proteome</keyword>
<dbReference type="PANTHER" id="PTHR30419">
    <property type="entry name" value="HTH-TYPE TRANSCRIPTIONAL REGULATOR YBHD"/>
    <property type="match status" value="1"/>
</dbReference>
<reference evidence="6 7" key="1">
    <citation type="submission" date="2017-05" db="EMBL/GenBank/DDBJ databases">
        <authorList>
            <person name="Varghese N."/>
            <person name="Submissions S."/>
        </authorList>
    </citation>
    <scope>NUCLEOTIDE SEQUENCE [LARGE SCALE GENOMIC DNA]</scope>
    <source>
        <strain evidence="6 7">DSM 26001</strain>
    </source>
</reference>
<dbReference type="RefSeq" id="WP_283445486.1">
    <property type="nucleotide sequence ID" value="NZ_FXUL01000036.1"/>
</dbReference>
<dbReference type="Pfam" id="PF03466">
    <property type="entry name" value="LysR_substrate"/>
    <property type="match status" value="1"/>
</dbReference>
<keyword evidence="4" id="KW-0804">Transcription</keyword>
<dbReference type="SUPFAM" id="SSF46785">
    <property type="entry name" value="Winged helix' DNA-binding domain"/>
    <property type="match status" value="1"/>
</dbReference>
<dbReference type="InterPro" id="IPR000847">
    <property type="entry name" value="LysR_HTH_N"/>
</dbReference>
<comment type="caution">
    <text evidence="6">The sequence shown here is derived from an EMBL/GenBank/DDBJ whole genome shotgun (WGS) entry which is preliminary data.</text>
</comment>
<keyword evidence="3" id="KW-0238">DNA-binding</keyword>
<dbReference type="PROSITE" id="PS50931">
    <property type="entry name" value="HTH_LYSR"/>
    <property type="match status" value="1"/>
</dbReference>
<evidence type="ECO:0000256" key="3">
    <source>
        <dbReference type="ARBA" id="ARBA00023125"/>
    </source>
</evidence>
<keyword evidence="2" id="KW-0805">Transcription regulation</keyword>
<evidence type="ECO:0000313" key="7">
    <source>
        <dbReference type="Proteomes" id="UP001158049"/>
    </source>
</evidence>
<dbReference type="Proteomes" id="UP001158049">
    <property type="component" value="Unassembled WGS sequence"/>
</dbReference>
<gene>
    <name evidence="6" type="ORF">SAMN06295970_13624</name>
</gene>
<protein>
    <submittedName>
        <fullName evidence="6">Transcriptional regulator, LysR family</fullName>
    </submittedName>
</protein>
<name>A0ABY1QTK6_9BURK</name>
<evidence type="ECO:0000256" key="1">
    <source>
        <dbReference type="ARBA" id="ARBA00009437"/>
    </source>
</evidence>
<accession>A0ABY1QTK6</accession>
<dbReference type="InterPro" id="IPR036390">
    <property type="entry name" value="WH_DNA-bd_sf"/>
</dbReference>
<dbReference type="InterPro" id="IPR036388">
    <property type="entry name" value="WH-like_DNA-bd_sf"/>
</dbReference>
<evidence type="ECO:0000313" key="6">
    <source>
        <dbReference type="EMBL" id="SMP80521.1"/>
    </source>
</evidence>
<dbReference type="PRINTS" id="PR00039">
    <property type="entry name" value="HTHLYSR"/>
</dbReference>
<dbReference type="SUPFAM" id="SSF53850">
    <property type="entry name" value="Periplasmic binding protein-like II"/>
    <property type="match status" value="1"/>
</dbReference>
<comment type="similarity">
    <text evidence="1">Belongs to the LysR transcriptional regulatory family.</text>
</comment>
<evidence type="ECO:0000256" key="2">
    <source>
        <dbReference type="ARBA" id="ARBA00023015"/>
    </source>
</evidence>
<dbReference type="InterPro" id="IPR050950">
    <property type="entry name" value="HTH-type_LysR_regulators"/>
</dbReference>
<feature type="domain" description="HTH lysR-type" evidence="5">
    <location>
        <begin position="12"/>
        <end position="69"/>
    </location>
</feature>
<dbReference type="EMBL" id="FXUL01000036">
    <property type="protein sequence ID" value="SMP80521.1"/>
    <property type="molecule type" value="Genomic_DNA"/>
</dbReference>
<evidence type="ECO:0000259" key="5">
    <source>
        <dbReference type="PROSITE" id="PS50931"/>
    </source>
</evidence>
<proteinExistence type="inferred from homology"/>
<sequence length="315" mass="34822">MIPPLASILSRLHFKQLRLLVALADCGSLLRAAEQVGLTQPGASKSLREIESALGTELFVRTNRGLEPNDVGHCVIRYARLIQTDVAHLREEMAGILQGHGGRLSIGTIMGAVPLVTDALSRLLERKPALSVEIVEDTSARLLNLLDEGRLDLAVCRTSISQRPHLYESIDIHQEQLAVVANARHPLAVRKKLELSDLAAFRWVVYSANMPMRLLLEREFHEAGLRFPLYLMETTSAFTTLSLLQRNPTMVALLSTDVAEFCTRFGMTCILPLQLQSRSEPYQLVMRSNNVLSPVATMFTQEFSGQAASRGGVTP</sequence>
<dbReference type="Gene3D" id="3.40.190.290">
    <property type="match status" value="1"/>
</dbReference>
<dbReference type="Pfam" id="PF00126">
    <property type="entry name" value="HTH_1"/>
    <property type="match status" value="1"/>
</dbReference>